<dbReference type="EMBL" id="BPTR01000001">
    <property type="protein sequence ID" value="GJG27449.1"/>
    <property type="molecule type" value="Genomic_DNA"/>
</dbReference>
<evidence type="ECO:0000256" key="1">
    <source>
        <dbReference type="ARBA" id="ARBA00022676"/>
    </source>
</evidence>
<evidence type="ECO:0000313" key="4">
    <source>
        <dbReference type="EMBL" id="GJG27449.1"/>
    </source>
</evidence>
<proteinExistence type="predicted"/>
<dbReference type="SUPFAM" id="SSF53448">
    <property type="entry name" value="Nucleotide-diphospho-sugar transferases"/>
    <property type="match status" value="1"/>
</dbReference>
<evidence type="ECO:0000313" key="5">
    <source>
        <dbReference type="Proteomes" id="UP000887043"/>
    </source>
</evidence>
<dbReference type="RefSeq" id="WP_074802913.1">
    <property type="nucleotide sequence ID" value="NZ_BPTR01000001.1"/>
</dbReference>
<keyword evidence="1" id="KW-0328">Glycosyltransferase</keyword>
<dbReference type="CDD" id="cd00761">
    <property type="entry name" value="Glyco_tranf_GTA_type"/>
    <property type="match status" value="1"/>
</dbReference>
<evidence type="ECO:0000259" key="3">
    <source>
        <dbReference type="Pfam" id="PF00535"/>
    </source>
</evidence>
<dbReference type="AlphaFoldDB" id="A0AA37HX33"/>
<dbReference type="InterPro" id="IPR001173">
    <property type="entry name" value="Glyco_trans_2-like"/>
</dbReference>
<organism evidence="4 5">
    <name type="scientific">Segatella bryantii</name>
    <name type="common">Prevotella bryantii</name>
    <dbReference type="NCBI Taxonomy" id="77095"/>
    <lineage>
        <taxon>Bacteria</taxon>
        <taxon>Pseudomonadati</taxon>
        <taxon>Bacteroidota</taxon>
        <taxon>Bacteroidia</taxon>
        <taxon>Bacteroidales</taxon>
        <taxon>Prevotellaceae</taxon>
        <taxon>Segatella</taxon>
    </lineage>
</organism>
<protein>
    <recommendedName>
        <fullName evidence="3">Glycosyltransferase 2-like domain-containing protein</fullName>
    </recommendedName>
</protein>
<comment type="caution">
    <text evidence="4">The sequence shown here is derived from an EMBL/GenBank/DDBJ whole genome shotgun (WGS) entry which is preliminary data.</text>
</comment>
<dbReference type="Gene3D" id="3.90.550.10">
    <property type="entry name" value="Spore Coat Polysaccharide Biosynthesis Protein SpsA, Chain A"/>
    <property type="match status" value="1"/>
</dbReference>
<feature type="domain" description="Glycosyltransferase 2-like" evidence="3">
    <location>
        <begin position="9"/>
        <end position="158"/>
    </location>
</feature>
<dbReference type="InterPro" id="IPR029044">
    <property type="entry name" value="Nucleotide-diphossugar_trans"/>
</dbReference>
<evidence type="ECO:0000256" key="2">
    <source>
        <dbReference type="ARBA" id="ARBA00022679"/>
    </source>
</evidence>
<dbReference type="GO" id="GO:0016758">
    <property type="term" value="F:hexosyltransferase activity"/>
    <property type="evidence" value="ECO:0007669"/>
    <property type="project" value="UniProtKB-ARBA"/>
</dbReference>
<dbReference type="PANTHER" id="PTHR22916">
    <property type="entry name" value="GLYCOSYLTRANSFERASE"/>
    <property type="match status" value="1"/>
</dbReference>
<gene>
    <name evidence="4" type="ORF">PRRU23_11490</name>
</gene>
<dbReference type="Proteomes" id="UP000887043">
    <property type="component" value="Unassembled WGS sequence"/>
</dbReference>
<dbReference type="Pfam" id="PF00535">
    <property type="entry name" value="Glycos_transf_2"/>
    <property type="match status" value="1"/>
</dbReference>
<keyword evidence="2" id="KW-0808">Transferase</keyword>
<accession>A0AA37HX33</accession>
<sequence>MLQEPYLVSILIPVFRVENYIERCGRSLFNQTYHNLEYIFVDDCSPDNSIELLKKIILDYPERNGQIKILRHERNRGLAAARNTAVAAARGEFVVHVDSDDWMEPQAIEWLVQKQVMTNADIVTGNSWRHFSDHIETVNVNEFDTKEDEILAYIKPTLQHVIWSRLIRRSLYTEHGIKALEGTNIGEDWQVVPQLVYYAHSSICLHQRIYHYDCTNEQSYMNEEGVDKQRIRHLQDFQSLYQLYQFLYDKGHRYVDLAEHYLDRYAFQLLYDAVLSCNLKLYQDTKKVYRDIPQKHHFKIVPNTRFNRYVAYSYYLALAYLKFNELKAKFAK</sequence>
<name>A0AA37HX33_SEGBR</name>
<dbReference type="PANTHER" id="PTHR22916:SF51">
    <property type="entry name" value="GLYCOSYLTRANSFERASE EPSH-RELATED"/>
    <property type="match status" value="1"/>
</dbReference>
<reference evidence="4" key="1">
    <citation type="submission" date="2021-08" db="EMBL/GenBank/DDBJ databases">
        <title>Prevotella lacticifex sp. nov., isolated from rumen of cow.</title>
        <authorList>
            <person name="Shinkai T."/>
            <person name="Ikeyama N."/>
            <person name="Kumagai M."/>
            <person name="Ohmori H."/>
            <person name="Sakamoto M."/>
            <person name="Ohkuma M."/>
            <person name="Mitsumori M."/>
        </authorList>
    </citation>
    <scope>NUCLEOTIDE SEQUENCE</scope>
    <source>
        <strain evidence="4">DSM 11371</strain>
    </source>
</reference>